<dbReference type="PRINTS" id="PR00723">
    <property type="entry name" value="SUBTILISIN"/>
</dbReference>
<dbReference type="EMBL" id="VSFF01000019">
    <property type="protein sequence ID" value="TYC07821.1"/>
    <property type="molecule type" value="Genomic_DNA"/>
</dbReference>
<feature type="compositionally biased region" description="Pro residues" evidence="6">
    <location>
        <begin position="427"/>
        <end position="440"/>
    </location>
</feature>
<feature type="domain" description="Peptidase S8/S53" evidence="9">
    <location>
        <begin position="50"/>
        <end position="298"/>
    </location>
</feature>
<sequence length="440" mass="45020">MTRLLAAMTASSALVLTTAMPATAAPRGREDEWWFSAWAIEKKVWPISKGAGVTVAVVDNGVNGRIPDLEGVLVPGTDVTPAGGDGQIGATSDLDDSHGTGMAGLIASQGTSTGYVGVAPEAKIMSVKSDFSVWDKAIRFAADHGAKVISISQAFAALNGCRPQNQEAVAYALQRDVVVVVGAGNEGDQKNRSMEPANCAGALVVGAVDNQKRPWVGTERQSYVVAAAPGDDVNALQADGRVATDLAGTSQATALTAAVVALVRAKYPHMSAREVVRRITNTTVDVGPPGRDNMTGYGVVVPHAALTANVPKSAPNPVFAAYDRWMSSHPVQPSAVPSVKQPKTAAEKSGDQAARNTQLLVVGLVAAGLLGVVFVVFLVVRAKRRAGGVAPVGGAQQYGPPPGWGGAAGAPPPLPPTPPGQQGGRPYVPPNGPGGTRPPN</sequence>
<evidence type="ECO:0000256" key="6">
    <source>
        <dbReference type="SAM" id="MobiDB-lite"/>
    </source>
</evidence>
<evidence type="ECO:0000256" key="2">
    <source>
        <dbReference type="ARBA" id="ARBA00022670"/>
    </source>
</evidence>
<feature type="region of interest" description="Disordered" evidence="6">
    <location>
        <begin position="330"/>
        <end position="352"/>
    </location>
</feature>
<reference evidence="10 11" key="1">
    <citation type="submission" date="2019-08" db="EMBL/GenBank/DDBJ databases">
        <title>Actinomadura sp. nov. CYP1-5 isolated from mountain soil.</title>
        <authorList>
            <person name="Songsumanus A."/>
            <person name="Kuncharoen N."/>
            <person name="Kudo T."/>
            <person name="Yuki M."/>
            <person name="Igarashi Y."/>
            <person name="Tanasupawat S."/>
        </authorList>
    </citation>
    <scope>NUCLEOTIDE SEQUENCE [LARGE SCALE GENOMIC DNA]</scope>
    <source>
        <strain evidence="10 11">GKU157</strain>
    </source>
</reference>
<feature type="active site" description="Charge relay system" evidence="5">
    <location>
        <position position="250"/>
    </location>
</feature>
<evidence type="ECO:0000313" key="10">
    <source>
        <dbReference type="EMBL" id="TYC07821.1"/>
    </source>
</evidence>
<keyword evidence="11" id="KW-1185">Reference proteome</keyword>
<feature type="chain" id="PRO_5022662033" evidence="8">
    <location>
        <begin position="25"/>
        <end position="440"/>
    </location>
</feature>
<evidence type="ECO:0000259" key="9">
    <source>
        <dbReference type="Pfam" id="PF00082"/>
    </source>
</evidence>
<evidence type="ECO:0000256" key="5">
    <source>
        <dbReference type="PROSITE-ProRule" id="PRU01240"/>
    </source>
</evidence>
<keyword evidence="8" id="KW-0732">Signal</keyword>
<evidence type="ECO:0000256" key="8">
    <source>
        <dbReference type="SAM" id="SignalP"/>
    </source>
</evidence>
<dbReference type="OrthoDB" id="3530033at2"/>
<feature type="signal peptide" evidence="8">
    <location>
        <begin position="1"/>
        <end position="24"/>
    </location>
</feature>
<keyword evidence="7" id="KW-0472">Membrane</keyword>
<organism evidence="10 11">
    <name type="scientific">Actinomadura syzygii</name>
    <dbReference type="NCBI Taxonomy" id="1427538"/>
    <lineage>
        <taxon>Bacteria</taxon>
        <taxon>Bacillati</taxon>
        <taxon>Actinomycetota</taxon>
        <taxon>Actinomycetes</taxon>
        <taxon>Streptosporangiales</taxon>
        <taxon>Thermomonosporaceae</taxon>
        <taxon>Actinomadura</taxon>
    </lineage>
</organism>
<keyword evidence="3 5" id="KW-0378">Hydrolase</keyword>
<keyword evidence="2 5" id="KW-0645">Protease</keyword>
<evidence type="ECO:0000256" key="4">
    <source>
        <dbReference type="ARBA" id="ARBA00022825"/>
    </source>
</evidence>
<comment type="caution">
    <text evidence="10">The sequence shown here is derived from an EMBL/GenBank/DDBJ whole genome shotgun (WGS) entry which is preliminary data.</text>
</comment>
<proteinExistence type="inferred from homology"/>
<dbReference type="GO" id="GO:0006508">
    <property type="term" value="P:proteolysis"/>
    <property type="evidence" value="ECO:0007669"/>
    <property type="project" value="UniProtKB-KW"/>
</dbReference>
<dbReference type="AlphaFoldDB" id="A0A5D0TNF2"/>
<feature type="active site" description="Charge relay system" evidence="5">
    <location>
        <position position="98"/>
    </location>
</feature>
<dbReference type="PROSITE" id="PS51892">
    <property type="entry name" value="SUBTILASE"/>
    <property type="match status" value="1"/>
</dbReference>
<evidence type="ECO:0000256" key="1">
    <source>
        <dbReference type="ARBA" id="ARBA00011073"/>
    </source>
</evidence>
<gene>
    <name evidence="10" type="ORF">FXF65_40465</name>
</gene>
<name>A0A5D0TNF2_9ACTN</name>
<dbReference type="Gene3D" id="3.40.50.200">
    <property type="entry name" value="Peptidase S8/S53 domain"/>
    <property type="match status" value="1"/>
</dbReference>
<dbReference type="Proteomes" id="UP000322634">
    <property type="component" value="Unassembled WGS sequence"/>
</dbReference>
<dbReference type="PANTHER" id="PTHR43806:SF11">
    <property type="entry name" value="CEREVISIN-RELATED"/>
    <property type="match status" value="1"/>
</dbReference>
<dbReference type="PANTHER" id="PTHR43806">
    <property type="entry name" value="PEPTIDASE S8"/>
    <property type="match status" value="1"/>
</dbReference>
<dbReference type="InterPro" id="IPR050131">
    <property type="entry name" value="Peptidase_S8_subtilisin-like"/>
</dbReference>
<dbReference type="RefSeq" id="WP_148355789.1">
    <property type="nucleotide sequence ID" value="NZ_JBHSBF010000048.1"/>
</dbReference>
<dbReference type="GO" id="GO:0004252">
    <property type="term" value="F:serine-type endopeptidase activity"/>
    <property type="evidence" value="ECO:0007669"/>
    <property type="project" value="UniProtKB-UniRule"/>
</dbReference>
<accession>A0A5D0TNF2</accession>
<dbReference type="InterPro" id="IPR036852">
    <property type="entry name" value="Peptidase_S8/S53_dom_sf"/>
</dbReference>
<dbReference type="SUPFAM" id="SSF52743">
    <property type="entry name" value="Subtilisin-like"/>
    <property type="match status" value="1"/>
</dbReference>
<keyword evidence="4 5" id="KW-0720">Serine protease</keyword>
<evidence type="ECO:0000256" key="7">
    <source>
        <dbReference type="SAM" id="Phobius"/>
    </source>
</evidence>
<dbReference type="InterPro" id="IPR000209">
    <property type="entry name" value="Peptidase_S8/S53_dom"/>
</dbReference>
<evidence type="ECO:0000313" key="11">
    <source>
        <dbReference type="Proteomes" id="UP000322634"/>
    </source>
</evidence>
<feature type="active site" description="Charge relay system" evidence="5">
    <location>
        <position position="59"/>
    </location>
</feature>
<keyword evidence="7" id="KW-0812">Transmembrane</keyword>
<feature type="region of interest" description="Disordered" evidence="6">
    <location>
        <begin position="390"/>
        <end position="440"/>
    </location>
</feature>
<dbReference type="Pfam" id="PF00082">
    <property type="entry name" value="Peptidase_S8"/>
    <property type="match status" value="1"/>
</dbReference>
<evidence type="ECO:0000256" key="3">
    <source>
        <dbReference type="ARBA" id="ARBA00022801"/>
    </source>
</evidence>
<keyword evidence="7" id="KW-1133">Transmembrane helix</keyword>
<dbReference type="InterPro" id="IPR015500">
    <property type="entry name" value="Peptidase_S8_subtilisin-rel"/>
</dbReference>
<feature type="compositionally biased region" description="Pro residues" evidence="6">
    <location>
        <begin position="410"/>
        <end position="419"/>
    </location>
</feature>
<comment type="similarity">
    <text evidence="1 5">Belongs to the peptidase S8 family.</text>
</comment>
<feature type="transmembrane region" description="Helical" evidence="7">
    <location>
        <begin position="359"/>
        <end position="380"/>
    </location>
</feature>
<protein>
    <submittedName>
        <fullName evidence="10">S8 family serine peptidase</fullName>
    </submittedName>
</protein>